<keyword evidence="1" id="KW-0472">Membrane</keyword>
<evidence type="ECO:0000313" key="2">
    <source>
        <dbReference type="EMBL" id="PDX73529.1"/>
    </source>
</evidence>
<dbReference type="Proteomes" id="UP000219901">
    <property type="component" value="Unassembled WGS sequence"/>
</dbReference>
<gene>
    <name evidence="2" type="ORF">CGS55_02795</name>
</gene>
<accession>A0A2A7A2Y4</accession>
<feature type="transmembrane region" description="Helical" evidence="1">
    <location>
        <begin position="53"/>
        <end position="71"/>
    </location>
</feature>
<feature type="transmembrane region" description="Helical" evidence="1">
    <location>
        <begin position="21"/>
        <end position="41"/>
    </location>
</feature>
<evidence type="ECO:0000256" key="1">
    <source>
        <dbReference type="SAM" id="Phobius"/>
    </source>
</evidence>
<reference evidence="2 3" key="1">
    <citation type="journal article" date="2017" name="Front. Microbiol.">
        <title>New Insights into the Diversity of the Genus Faecalibacterium.</title>
        <authorList>
            <person name="Benevides L."/>
            <person name="Burman S."/>
            <person name="Martin R."/>
            <person name="Robert V."/>
            <person name="Thomas M."/>
            <person name="Miquel S."/>
            <person name="Chain F."/>
            <person name="Sokol H."/>
            <person name="Bermudez-Humaran L.G."/>
            <person name="Morrison M."/>
            <person name="Langella P."/>
            <person name="Azevedo V.A."/>
            <person name="Chatel J.M."/>
            <person name="Soares S."/>
        </authorList>
    </citation>
    <scope>NUCLEOTIDE SEQUENCE [LARGE SCALE GENOMIC DNA]</scope>
    <source>
        <strain evidence="2 3">CNCM I 4546</strain>
    </source>
</reference>
<name>A0A2A7A2Y4_9FIRM</name>
<protein>
    <submittedName>
        <fullName evidence="2">Uncharacterized protein</fullName>
    </submittedName>
</protein>
<dbReference type="EMBL" id="NMTV01000019">
    <property type="protein sequence ID" value="PDX73529.1"/>
    <property type="molecule type" value="Genomic_DNA"/>
</dbReference>
<comment type="caution">
    <text evidence="2">The sequence shown here is derived from an EMBL/GenBank/DDBJ whole genome shotgun (WGS) entry which is preliminary data.</text>
</comment>
<organism evidence="2 3">
    <name type="scientific">Faecalibacterium prausnitzii</name>
    <dbReference type="NCBI Taxonomy" id="853"/>
    <lineage>
        <taxon>Bacteria</taxon>
        <taxon>Bacillati</taxon>
        <taxon>Bacillota</taxon>
        <taxon>Clostridia</taxon>
        <taxon>Eubacteriales</taxon>
        <taxon>Oscillospiraceae</taxon>
        <taxon>Faecalibacterium</taxon>
    </lineage>
</organism>
<keyword evidence="1" id="KW-1133">Transmembrane helix</keyword>
<evidence type="ECO:0000313" key="3">
    <source>
        <dbReference type="Proteomes" id="UP000219901"/>
    </source>
</evidence>
<keyword evidence="1" id="KW-0812">Transmembrane</keyword>
<sequence length="145" mass="16828">MFMNPYLSEKARGEIPRVLKWLRNAGLAFCVFCSFGGLYTLCLSLQDKDYSHIGGYVFWIVVGAVPLVLFARNEKRRYHARTIARKVESHSGPEVPLRWLCNSVGMDTKDLAWYFENGYFVNLSLDLNQKIVRRRTVPRHDPNRS</sequence>
<proteinExistence type="predicted"/>
<dbReference type="AlphaFoldDB" id="A0A2A7A2Y4"/>